<dbReference type="OrthoDB" id="9800193at2"/>
<dbReference type="Gene3D" id="3.40.630.30">
    <property type="match status" value="1"/>
</dbReference>
<dbReference type="FunCoup" id="D6TBH2">
    <property type="interactions" value="13"/>
</dbReference>
<dbReference type="CDD" id="cd04301">
    <property type="entry name" value="NAT_SF"/>
    <property type="match status" value="1"/>
</dbReference>
<dbReference type="PANTHER" id="PTHR43877">
    <property type="entry name" value="AMINOALKYLPHOSPHONATE N-ACETYLTRANSFERASE-RELATED-RELATED"/>
    <property type="match status" value="1"/>
</dbReference>
<feature type="domain" description="N-acetyltransferase" evidence="3">
    <location>
        <begin position="8"/>
        <end position="148"/>
    </location>
</feature>
<organism evidence="4 5">
    <name type="scientific">Ktedonobacter racemifer DSM 44963</name>
    <dbReference type="NCBI Taxonomy" id="485913"/>
    <lineage>
        <taxon>Bacteria</taxon>
        <taxon>Bacillati</taxon>
        <taxon>Chloroflexota</taxon>
        <taxon>Ktedonobacteria</taxon>
        <taxon>Ktedonobacterales</taxon>
        <taxon>Ktedonobacteraceae</taxon>
        <taxon>Ktedonobacter</taxon>
    </lineage>
</organism>
<dbReference type="InParanoid" id="D6TBH2"/>
<gene>
    <name evidence="4" type="ORF">Krac_9318</name>
</gene>
<dbReference type="Pfam" id="PF00583">
    <property type="entry name" value="Acetyltransf_1"/>
    <property type="match status" value="1"/>
</dbReference>
<dbReference type="InterPro" id="IPR050832">
    <property type="entry name" value="Bact_Acetyltransf"/>
</dbReference>
<comment type="caution">
    <text evidence="4">The sequence shown here is derived from an EMBL/GenBank/DDBJ whole genome shotgun (WGS) entry which is preliminary data.</text>
</comment>
<reference evidence="4 5" key="1">
    <citation type="journal article" date="2011" name="Stand. Genomic Sci.">
        <title>Non-contiguous finished genome sequence and contextual data of the filamentous soil bacterium Ktedonobacter racemifer type strain (SOSP1-21).</title>
        <authorList>
            <person name="Chang Y.J."/>
            <person name="Land M."/>
            <person name="Hauser L."/>
            <person name="Chertkov O."/>
            <person name="Del Rio T.G."/>
            <person name="Nolan M."/>
            <person name="Copeland A."/>
            <person name="Tice H."/>
            <person name="Cheng J.F."/>
            <person name="Lucas S."/>
            <person name="Han C."/>
            <person name="Goodwin L."/>
            <person name="Pitluck S."/>
            <person name="Ivanova N."/>
            <person name="Ovchinikova G."/>
            <person name="Pati A."/>
            <person name="Chen A."/>
            <person name="Palaniappan K."/>
            <person name="Mavromatis K."/>
            <person name="Liolios K."/>
            <person name="Brettin T."/>
            <person name="Fiebig A."/>
            <person name="Rohde M."/>
            <person name="Abt B."/>
            <person name="Goker M."/>
            <person name="Detter J.C."/>
            <person name="Woyke T."/>
            <person name="Bristow J."/>
            <person name="Eisen J.A."/>
            <person name="Markowitz V."/>
            <person name="Hugenholtz P."/>
            <person name="Kyrpides N.C."/>
            <person name="Klenk H.P."/>
            <person name="Lapidus A."/>
        </authorList>
    </citation>
    <scope>NUCLEOTIDE SEQUENCE [LARGE SCALE GENOMIC DNA]</scope>
    <source>
        <strain evidence="5">DSM 44963</strain>
    </source>
</reference>
<dbReference type="RefSeq" id="WP_007903588.1">
    <property type="nucleotide sequence ID" value="NZ_ADVG01000001.1"/>
</dbReference>
<sequence>MSNDDKSVTIRLASQGDAEQLAHLCEQLGYPVSAEHLSPRLANLLPQSDHALFVAERPDGHLLGWVHVYRCFLVHTDPEAQIGGLVVDAAARRSGAGHRLMQAAEQWAREQGCWAIYLRSHVSRADAHQFYHKIGYDIVTSSVFCKPL</sequence>
<dbReference type="STRING" id="485913.Krac_9318"/>
<keyword evidence="5" id="KW-1185">Reference proteome</keyword>
<dbReference type="InterPro" id="IPR000182">
    <property type="entry name" value="GNAT_dom"/>
</dbReference>
<evidence type="ECO:0000259" key="3">
    <source>
        <dbReference type="PROSITE" id="PS51186"/>
    </source>
</evidence>
<dbReference type="PROSITE" id="PS51186">
    <property type="entry name" value="GNAT"/>
    <property type="match status" value="1"/>
</dbReference>
<name>D6TBH2_KTERA</name>
<dbReference type="eggNOG" id="COG0456">
    <property type="taxonomic scope" value="Bacteria"/>
</dbReference>
<dbReference type="EMBL" id="ADVG01000001">
    <property type="protein sequence ID" value="EFH87956.1"/>
    <property type="molecule type" value="Genomic_DNA"/>
</dbReference>
<dbReference type="Proteomes" id="UP000004508">
    <property type="component" value="Unassembled WGS sequence"/>
</dbReference>
<accession>D6TBH2</accession>
<dbReference type="AlphaFoldDB" id="D6TBH2"/>
<keyword evidence="1 4" id="KW-0808">Transferase</keyword>
<evidence type="ECO:0000256" key="1">
    <source>
        <dbReference type="ARBA" id="ARBA00022679"/>
    </source>
</evidence>
<evidence type="ECO:0000313" key="4">
    <source>
        <dbReference type="EMBL" id="EFH87956.1"/>
    </source>
</evidence>
<dbReference type="GO" id="GO:0016747">
    <property type="term" value="F:acyltransferase activity, transferring groups other than amino-acyl groups"/>
    <property type="evidence" value="ECO:0007669"/>
    <property type="project" value="InterPro"/>
</dbReference>
<protein>
    <submittedName>
        <fullName evidence="4">GCN5-related N-acetyltransferase</fullName>
    </submittedName>
</protein>
<keyword evidence="2" id="KW-0012">Acyltransferase</keyword>
<evidence type="ECO:0000313" key="5">
    <source>
        <dbReference type="Proteomes" id="UP000004508"/>
    </source>
</evidence>
<proteinExistence type="predicted"/>
<dbReference type="InterPro" id="IPR016181">
    <property type="entry name" value="Acyl_CoA_acyltransferase"/>
</dbReference>
<evidence type="ECO:0000256" key="2">
    <source>
        <dbReference type="ARBA" id="ARBA00023315"/>
    </source>
</evidence>
<dbReference type="SUPFAM" id="SSF55729">
    <property type="entry name" value="Acyl-CoA N-acyltransferases (Nat)"/>
    <property type="match status" value="1"/>
</dbReference>